<sequence>MAKKSRRKKKKKQQRVPSLYEDLVVEILSRVPYRSLCRFKCVSRSWYDLCSDPDLRKKSPQTLSGFFCYSRDDNLNQDLSRRFLNLSGRGLPLVDPSLPFLRGLGYADKWTVLPDTEELYHRMNRIRLAFDPAVPFCFYVFLFVRHDFYGIVQVEIYSSETGVWISRESEWGNFTDVNDEAEHVFFNGTLYAITPKLSLVTVDTEGKIWRKIRTPHSYVRPRLMKDEAFIAHSQGHLYAMHIDFRNDNQLSVWVLKADGNEQWTLKHTTSITKLLGRQQYGQREFYHLIAAHSEQNLIFLTGGAYEELLSYDMDNQEAHVICTLQKYFHGPMLPYTPCFAEWPSDGC</sequence>
<accession>A0ABC8YCE7</accession>
<dbReference type="Proteomes" id="UP001497457">
    <property type="component" value="Chromosome 16b"/>
</dbReference>
<keyword evidence="3" id="KW-1185">Reference proteome</keyword>
<dbReference type="InterPro" id="IPR036047">
    <property type="entry name" value="F-box-like_dom_sf"/>
</dbReference>
<dbReference type="InterPro" id="IPR056592">
    <property type="entry name" value="Beta-prop_At3g26010-like"/>
</dbReference>
<dbReference type="SUPFAM" id="SSF50965">
    <property type="entry name" value="Galactose oxidase, central domain"/>
    <property type="match status" value="1"/>
</dbReference>
<evidence type="ECO:0000313" key="3">
    <source>
        <dbReference type="Proteomes" id="UP001497457"/>
    </source>
</evidence>
<dbReference type="InterPro" id="IPR001810">
    <property type="entry name" value="F-box_dom"/>
</dbReference>
<dbReference type="CDD" id="cd22157">
    <property type="entry name" value="F-box_AtFBW1-like"/>
    <property type="match status" value="1"/>
</dbReference>
<dbReference type="SMART" id="SM00256">
    <property type="entry name" value="FBOX"/>
    <property type="match status" value="1"/>
</dbReference>
<dbReference type="Pfam" id="PF00646">
    <property type="entry name" value="F-box"/>
    <property type="match status" value="1"/>
</dbReference>
<dbReference type="PANTHER" id="PTHR35546:SF105">
    <property type="entry name" value="OS05G0139200 PROTEIN"/>
    <property type="match status" value="1"/>
</dbReference>
<proteinExistence type="predicted"/>
<dbReference type="InterPro" id="IPR055290">
    <property type="entry name" value="At3g26010-like"/>
</dbReference>
<reference evidence="2 3" key="2">
    <citation type="submission" date="2024-10" db="EMBL/GenBank/DDBJ databases">
        <authorList>
            <person name="Ryan C."/>
        </authorList>
    </citation>
    <scope>NUCLEOTIDE SEQUENCE [LARGE SCALE GENOMIC DNA]</scope>
</reference>
<dbReference type="Pfam" id="PF24750">
    <property type="entry name" value="b-prop_At3g26010-like"/>
    <property type="match status" value="1"/>
</dbReference>
<name>A0ABC8YCE7_9POAL</name>
<dbReference type="EMBL" id="OZ075126">
    <property type="protein sequence ID" value="CAL4939854.1"/>
    <property type="molecule type" value="Genomic_DNA"/>
</dbReference>
<dbReference type="PANTHER" id="PTHR35546">
    <property type="entry name" value="F-BOX PROTEIN INTERACTION DOMAIN PROTEIN-RELATED"/>
    <property type="match status" value="1"/>
</dbReference>
<reference evidence="3" key="1">
    <citation type="submission" date="2024-06" db="EMBL/GenBank/DDBJ databases">
        <authorList>
            <person name="Ryan C."/>
        </authorList>
    </citation>
    <scope>NUCLEOTIDE SEQUENCE [LARGE SCALE GENOMIC DNA]</scope>
</reference>
<evidence type="ECO:0000259" key="1">
    <source>
        <dbReference type="SMART" id="SM00256"/>
    </source>
</evidence>
<dbReference type="Gene3D" id="1.20.1280.50">
    <property type="match status" value="1"/>
</dbReference>
<dbReference type="SUPFAM" id="SSF81383">
    <property type="entry name" value="F-box domain"/>
    <property type="match status" value="1"/>
</dbReference>
<protein>
    <recommendedName>
        <fullName evidence="1">F-box domain-containing protein</fullName>
    </recommendedName>
</protein>
<gene>
    <name evidence="2" type="ORF">URODEC1_LOCUS32170</name>
</gene>
<feature type="domain" description="F-box" evidence="1">
    <location>
        <begin position="19"/>
        <end position="59"/>
    </location>
</feature>
<dbReference type="AlphaFoldDB" id="A0ABC8YCE7"/>
<dbReference type="InterPro" id="IPR011043">
    <property type="entry name" value="Gal_Oxase/kelch_b-propeller"/>
</dbReference>
<evidence type="ECO:0000313" key="2">
    <source>
        <dbReference type="EMBL" id="CAL4939854.1"/>
    </source>
</evidence>
<organism evidence="2 3">
    <name type="scientific">Urochloa decumbens</name>
    <dbReference type="NCBI Taxonomy" id="240449"/>
    <lineage>
        <taxon>Eukaryota</taxon>
        <taxon>Viridiplantae</taxon>
        <taxon>Streptophyta</taxon>
        <taxon>Embryophyta</taxon>
        <taxon>Tracheophyta</taxon>
        <taxon>Spermatophyta</taxon>
        <taxon>Magnoliopsida</taxon>
        <taxon>Liliopsida</taxon>
        <taxon>Poales</taxon>
        <taxon>Poaceae</taxon>
        <taxon>PACMAD clade</taxon>
        <taxon>Panicoideae</taxon>
        <taxon>Panicodae</taxon>
        <taxon>Paniceae</taxon>
        <taxon>Melinidinae</taxon>
        <taxon>Urochloa</taxon>
    </lineage>
</organism>